<reference evidence="3" key="1">
    <citation type="submission" date="2019-08" db="EMBL/GenBank/DDBJ databases">
        <authorList>
            <person name="Liu F."/>
        </authorList>
    </citation>
    <scope>NUCLEOTIDE SEQUENCE [LARGE SCALE GENOMIC DNA]</scope>
    <source>
        <strain evidence="3">PA1801</strain>
        <tissue evidence="3">Leaf</tissue>
    </source>
</reference>
<proteinExistence type="predicted"/>
<keyword evidence="3" id="KW-0808">Transferase</keyword>
<evidence type="ECO:0000313" key="3">
    <source>
        <dbReference type="EMBL" id="KAA3461262.1"/>
    </source>
</evidence>
<evidence type="ECO:0000256" key="1">
    <source>
        <dbReference type="SAM" id="MobiDB-lite"/>
    </source>
</evidence>
<dbReference type="Gene3D" id="3.30.70.270">
    <property type="match status" value="3"/>
</dbReference>
<gene>
    <name evidence="3" type="ORF">EPI10_027845</name>
</gene>
<dbReference type="Pfam" id="PF00078">
    <property type="entry name" value="RVT_1"/>
    <property type="match status" value="1"/>
</dbReference>
<name>A0A5B6UY86_9ROSI</name>
<dbReference type="Gene3D" id="3.10.10.10">
    <property type="entry name" value="HIV Type 1 Reverse Transcriptase, subunit A, domain 1"/>
    <property type="match status" value="2"/>
</dbReference>
<dbReference type="InterPro" id="IPR021109">
    <property type="entry name" value="Peptidase_aspartic_dom_sf"/>
</dbReference>
<comment type="caution">
    <text evidence="3">The sequence shown here is derived from an EMBL/GenBank/DDBJ whole genome shotgun (WGS) entry which is preliminary data.</text>
</comment>
<feature type="region of interest" description="Disordered" evidence="1">
    <location>
        <begin position="45"/>
        <end position="78"/>
    </location>
</feature>
<accession>A0A5B6UY86</accession>
<dbReference type="PANTHER" id="PTHR24559:SF444">
    <property type="entry name" value="REVERSE TRANSCRIPTASE DOMAIN-CONTAINING PROTEIN"/>
    <property type="match status" value="1"/>
</dbReference>
<keyword evidence="3" id="KW-0548">Nucleotidyltransferase</keyword>
<dbReference type="PANTHER" id="PTHR24559">
    <property type="entry name" value="TRANSPOSON TY3-I GAG-POL POLYPROTEIN"/>
    <property type="match status" value="1"/>
</dbReference>
<dbReference type="InterPro" id="IPR053134">
    <property type="entry name" value="RNA-dir_DNA_polymerase"/>
</dbReference>
<dbReference type="InterPro" id="IPR043502">
    <property type="entry name" value="DNA/RNA_pol_sf"/>
</dbReference>
<evidence type="ECO:0000259" key="2">
    <source>
        <dbReference type="Pfam" id="PF00078"/>
    </source>
</evidence>
<dbReference type="Gene3D" id="2.40.70.10">
    <property type="entry name" value="Acid Proteases"/>
    <property type="match status" value="1"/>
</dbReference>
<dbReference type="EMBL" id="SMMG02000009">
    <property type="protein sequence ID" value="KAA3461262.1"/>
    <property type="molecule type" value="Genomic_DNA"/>
</dbReference>
<feature type="compositionally biased region" description="Basic and acidic residues" evidence="1">
    <location>
        <begin position="45"/>
        <end position="63"/>
    </location>
</feature>
<dbReference type="SUPFAM" id="SSF56672">
    <property type="entry name" value="DNA/RNA polymerases"/>
    <property type="match status" value="1"/>
</dbReference>
<organism evidence="3 4">
    <name type="scientific">Gossypium australe</name>
    <dbReference type="NCBI Taxonomy" id="47621"/>
    <lineage>
        <taxon>Eukaryota</taxon>
        <taxon>Viridiplantae</taxon>
        <taxon>Streptophyta</taxon>
        <taxon>Embryophyta</taxon>
        <taxon>Tracheophyta</taxon>
        <taxon>Spermatophyta</taxon>
        <taxon>Magnoliopsida</taxon>
        <taxon>eudicotyledons</taxon>
        <taxon>Gunneridae</taxon>
        <taxon>Pentapetalae</taxon>
        <taxon>rosids</taxon>
        <taxon>malvids</taxon>
        <taxon>Malvales</taxon>
        <taxon>Malvaceae</taxon>
        <taxon>Malvoideae</taxon>
        <taxon>Gossypium</taxon>
    </lineage>
</organism>
<keyword evidence="3" id="KW-0695">RNA-directed DNA polymerase</keyword>
<evidence type="ECO:0000313" key="4">
    <source>
        <dbReference type="Proteomes" id="UP000325315"/>
    </source>
</evidence>
<dbReference type="GO" id="GO:0003964">
    <property type="term" value="F:RNA-directed DNA polymerase activity"/>
    <property type="evidence" value="ECO:0007669"/>
    <property type="project" value="UniProtKB-KW"/>
</dbReference>
<dbReference type="AlphaFoldDB" id="A0A5B6UY86"/>
<dbReference type="CDD" id="cd01647">
    <property type="entry name" value="RT_LTR"/>
    <property type="match status" value="1"/>
</dbReference>
<feature type="domain" description="Reverse transcriptase" evidence="2">
    <location>
        <begin position="399"/>
        <end position="465"/>
    </location>
</feature>
<dbReference type="Proteomes" id="UP000325315">
    <property type="component" value="Unassembled WGS sequence"/>
</dbReference>
<dbReference type="InterPro" id="IPR000477">
    <property type="entry name" value="RT_dom"/>
</dbReference>
<protein>
    <submittedName>
        <fullName evidence="3">Reverse transcriptase</fullName>
    </submittedName>
</protein>
<keyword evidence="4" id="KW-1185">Reference proteome</keyword>
<sequence>MTEYEAEFLRLSRYARGMVVTEYERCVHFEDGFKDNLRAKIAEEVKRTERQNRERGRSKRDSEPSSFIQRPKKKARVDGSVRVGTPITIIGQPLCTDCGRHHLGECWKRTRACLRCDSLEHRIRDCPWRADQMQALGTATAPPPRVVQQLARGCGQVRGGNGLARGQRAPSRGADHTKARQLTLVSAERRVMLQTSLRVSCNVSGNLGILVESSMSEVIVLSSLGQSISVNKLFRDVPLEVQGAIFLSDMMELPFGEFDLILGMDWLVEHRVSLDYATKKVVLRTEEDNEVVVIGERRNYLTNVIFALRAEKLVRKGCEAYLAYISVSDSRDSSVKDIRTAKDFPDIFPEELPGLPSDREVEFGIKLLLGTAPVSIAHYRMAPKELVELKAQTQELLDRGFIRPIPRSFDFSKIDLGSGYHQLRVNEADVHKTTFRTCYGHYELLVMPFGLTNAPAVFLDLMNRVVVLQILREKQLYAKFSKCEFWLREVTLLGHVVAAEGIRVDPQKIEAVLDWKQPKTVSEIHSFLGLAEYIIDEGKMVAYASRQLKTHVANYLMHDLELAAVRRWVELLKDYNCTIKYHPGKANVVVDALSRRAVTDQRAMFAHLSLFFDGSLLAELQVKPTWIEQIKGKQLKDESLGLRFRQIESGDTVDFGLNSEGVLCFCGRICVPKDTELRQSILREAHSSPYAMHLGGNKMYRDLREL</sequence>
<dbReference type="InterPro" id="IPR043128">
    <property type="entry name" value="Rev_trsase/Diguanyl_cyclase"/>
</dbReference>
<dbReference type="OrthoDB" id="1733657at2759"/>
<dbReference type="CDD" id="cd00303">
    <property type="entry name" value="retropepsin_like"/>
    <property type="match status" value="1"/>
</dbReference>
<dbReference type="Pfam" id="PF08284">
    <property type="entry name" value="RVP_2"/>
    <property type="match status" value="1"/>
</dbReference>